<sequence>MNTGSKILASLSENAALPSTVSVDDDSIIFMCSSFHAMTGEMITGTYLKIAICLNGGGIVKYGKLSWRWKQGEVLITAPHESGTFSSPDVKMLGIAIDTERFCHFCQPENQIYRSNVVEDEMITSVILALWQCVQNEAKCSKFIHEGVAIILKRIVELSVNTFKTRQELCLSHRQINYLDNYIKKQVKNDIKTEQLADLLGMGIRRFSKALENSTGLTPYKYLLKMKMGEAKQLLSKGFPVTHVAGKMGYSNPSKFSAAFSRMVGCTPTHWKNMQKVHSHKHLSDVHALPVQRIN</sequence>
<dbReference type="Proteomes" id="UP000707245">
    <property type="component" value="Unassembled WGS sequence"/>
</dbReference>
<keyword evidence="2" id="KW-0238">DNA-binding</keyword>
<evidence type="ECO:0000256" key="1">
    <source>
        <dbReference type="ARBA" id="ARBA00023015"/>
    </source>
</evidence>
<evidence type="ECO:0000313" key="5">
    <source>
        <dbReference type="EMBL" id="MBE0455895.1"/>
    </source>
</evidence>
<keyword evidence="3" id="KW-0804">Transcription</keyword>
<dbReference type="InterPro" id="IPR009057">
    <property type="entry name" value="Homeodomain-like_sf"/>
</dbReference>
<dbReference type="Gene3D" id="1.10.10.60">
    <property type="entry name" value="Homeodomain-like"/>
    <property type="match status" value="1"/>
</dbReference>
<gene>
    <name evidence="5" type="ORF">EI167_00165</name>
</gene>
<comment type="caution">
    <text evidence="5">The sequence shown here is derived from an EMBL/GenBank/DDBJ whole genome shotgun (WGS) entry which is preliminary data.</text>
</comment>
<keyword evidence="6" id="KW-1185">Reference proteome</keyword>
<dbReference type="EMBL" id="RRZA01000001">
    <property type="protein sequence ID" value="MBE0455895.1"/>
    <property type="molecule type" value="Genomic_DNA"/>
</dbReference>
<protein>
    <submittedName>
        <fullName evidence="5">Helix-turn-helix transcriptional regulator</fullName>
    </submittedName>
</protein>
<dbReference type="SUPFAM" id="SSF46689">
    <property type="entry name" value="Homeodomain-like"/>
    <property type="match status" value="2"/>
</dbReference>
<evidence type="ECO:0000259" key="4">
    <source>
        <dbReference type="PROSITE" id="PS01124"/>
    </source>
</evidence>
<dbReference type="SMART" id="SM00342">
    <property type="entry name" value="HTH_ARAC"/>
    <property type="match status" value="1"/>
</dbReference>
<keyword evidence="1" id="KW-0805">Transcription regulation</keyword>
<dbReference type="InterPro" id="IPR018060">
    <property type="entry name" value="HTH_AraC"/>
</dbReference>
<dbReference type="RefSeq" id="WP_192540150.1">
    <property type="nucleotide sequence ID" value="NZ_JBQELX010000016.1"/>
</dbReference>
<evidence type="ECO:0000313" key="6">
    <source>
        <dbReference type="Proteomes" id="UP000707245"/>
    </source>
</evidence>
<feature type="domain" description="HTH araC/xylS-type" evidence="4">
    <location>
        <begin position="177"/>
        <end position="274"/>
    </location>
</feature>
<organism evidence="5 6">
    <name type="scientific">Pseudoalteromonas prydzensis</name>
    <dbReference type="NCBI Taxonomy" id="182141"/>
    <lineage>
        <taxon>Bacteria</taxon>
        <taxon>Pseudomonadati</taxon>
        <taxon>Pseudomonadota</taxon>
        <taxon>Gammaproteobacteria</taxon>
        <taxon>Alteromonadales</taxon>
        <taxon>Pseudoalteromonadaceae</taxon>
        <taxon>Pseudoalteromonas</taxon>
    </lineage>
</organism>
<evidence type="ECO:0000256" key="2">
    <source>
        <dbReference type="ARBA" id="ARBA00023125"/>
    </source>
</evidence>
<accession>A0ABR9FGM9</accession>
<evidence type="ECO:0000256" key="3">
    <source>
        <dbReference type="ARBA" id="ARBA00023163"/>
    </source>
</evidence>
<dbReference type="PROSITE" id="PS01124">
    <property type="entry name" value="HTH_ARAC_FAMILY_2"/>
    <property type="match status" value="1"/>
</dbReference>
<reference evidence="5 6" key="1">
    <citation type="submission" date="2020-07" db="EMBL/GenBank/DDBJ databases">
        <title>Halophilic bacteria isolated from french cheeses.</title>
        <authorList>
            <person name="Kothe C.I."/>
            <person name="Farah-Kraiem B."/>
            <person name="Renault P."/>
            <person name="Dridi B."/>
        </authorList>
    </citation>
    <scope>NUCLEOTIDE SEQUENCE [LARGE SCALE GENOMIC DNA]</scope>
    <source>
        <strain evidence="5 6">FME14</strain>
    </source>
</reference>
<dbReference type="PANTHER" id="PTHR43280">
    <property type="entry name" value="ARAC-FAMILY TRANSCRIPTIONAL REGULATOR"/>
    <property type="match status" value="1"/>
</dbReference>
<dbReference type="Pfam" id="PF12833">
    <property type="entry name" value="HTH_18"/>
    <property type="match status" value="1"/>
</dbReference>
<proteinExistence type="predicted"/>
<dbReference type="PANTHER" id="PTHR43280:SF2">
    <property type="entry name" value="HTH-TYPE TRANSCRIPTIONAL REGULATOR EXSA"/>
    <property type="match status" value="1"/>
</dbReference>
<name>A0ABR9FGM9_9GAMM</name>